<organism evidence="1 2">
    <name type="scientific">Acetivibrio ethanolgignens</name>
    <dbReference type="NCBI Taxonomy" id="290052"/>
    <lineage>
        <taxon>Bacteria</taxon>
        <taxon>Bacillati</taxon>
        <taxon>Bacillota</taxon>
        <taxon>Clostridia</taxon>
        <taxon>Eubacteriales</taxon>
        <taxon>Oscillospiraceae</taxon>
        <taxon>Acetivibrio</taxon>
    </lineage>
</organism>
<dbReference type="EMBL" id="LNAM01000152">
    <property type="protein sequence ID" value="KSV59138.1"/>
    <property type="molecule type" value="Genomic_DNA"/>
</dbReference>
<comment type="caution">
    <text evidence="1">The sequence shown here is derived from an EMBL/GenBank/DDBJ whole genome shotgun (WGS) entry which is preliminary data.</text>
</comment>
<sequence length="337" mass="38083">MIKVYNDLAAELASEGYELGFEYVHTHTGTVHKFWYSNSKVVKAVVANGFVREIKEFSGDLDTLAVFEGTLFDSLMPREWKEFEVETVASEFTRGFRALFGTQIDYPKVECILPKMHGWYEGPDKKLYCVTGITKDSVLLTYGECANWVKVSSRDFMRYKETNAPIELTTAFTKLLSSLHEIVNSDELADLLSIIGYTNIEKVRQVQSIDIHPTTVLISDYLPHQFLLAQHAPGINAVLQIGIDGVAAKFVENKSLRLNPIQSIKECVKPRDFLQFVKDTIDELVYSFVMAMPEDSGLVQYLTELSAALVDVKTPEKIPVLWSMCQQLPVQKLNAFS</sequence>
<accession>A0A0V8QF20</accession>
<dbReference type="RefSeq" id="WP_058352609.1">
    <property type="nucleotide sequence ID" value="NZ_CABMMD010000152.1"/>
</dbReference>
<dbReference type="AlphaFoldDB" id="A0A0V8QF20"/>
<dbReference type="STRING" id="290052.ASU35_10285"/>
<evidence type="ECO:0000313" key="1">
    <source>
        <dbReference type="EMBL" id="KSV59138.1"/>
    </source>
</evidence>
<name>A0A0V8QF20_9FIRM</name>
<evidence type="ECO:0000313" key="2">
    <source>
        <dbReference type="Proteomes" id="UP000054874"/>
    </source>
</evidence>
<reference evidence="1 2" key="1">
    <citation type="submission" date="2015-11" db="EMBL/GenBank/DDBJ databases">
        <title>Butyribacter intestini gen. nov., sp. nov., a butyric acid-producing bacterium of the family Lachnospiraceae isolated from the human faeces.</title>
        <authorList>
            <person name="Zou Y."/>
            <person name="Xue W."/>
            <person name="Luo G."/>
            <person name="Lv M."/>
        </authorList>
    </citation>
    <scope>NUCLEOTIDE SEQUENCE [LARGE SCALE GENOMIC DNA]</scope>
    <source>
        <strain evidence="1 2">ACET-33324</strain>
    </source>
</reference>
<keyword evidence="2" id="KW-1185">Reference proteome</keyword>
<dbReference type="Proteomes" id="UP000054874">
    <property type="component" value="Unassembled WGS sequence"/>
</dbReference>
<protein>
    <submittedName>
        <fullName evidence="1">Uncharacterized protein</fullName>
    </submittedName>
</protein>
<proteinExistence type="predicted"/>
<gene>
    <name evidence="1" type="ORF">ASU35_10285</name>
</gene>